<accession>M4CPK5</accession>
<dbReference type="EnsemblPlants" id="Bra006144.1">
    <property type="protein sequence ID" value="Bra006144.1-P"/>
    <property type="gene ID" value="Bra006144"/>
</dbReference>
<reference evidence="1 2" key="2">
    <citation type="journal article" date="2018" name="Hortic Res">
        <title>Improved Brassica rapa reference genome by single-molecule sequencing and chromosome conformation capture technologies.</title>
        <authorList>
            <person name="Zhang L."/>
            <person name="Cai X."/>
            <person name="Wu J."/>
            <person name="Liu M."/>
            <person name="Grob S."/>
            <person name="Cheng F."/>
            <person name="Liang J."/>
            <person name="Cai C."/>
            <person name="Liu Z."/>
            <person name="Liu B."/>
            <person name="Wang F."/>
            <person name="Li S."/>
            <person name="Liu F."/>
            <person name="Li X."/>
            <person name="Cheng L."/>
            <person name="Yang W."/>
            <person name="Li M.H."/>
            <person name="Grossniklaus U."/>
            <person name="Zheng H."/>
            <person name="Wang X."/>
        </authorList>
    </citation>
    <scope>NUCLEOTIDE SEQUENCE [LARGE SCALE GENOMIC DNA]</scope>
    <source>
        <strain evidence="1 2">cv. Chiifu-401-42</strain>
    </source>
</reference>
<proteinExistence type="predicted"/>
<keyword evidence="2" id="KW-1185">Reference proteome</keyword>
<name>M4CPK5_BRACM</name>
<dbReference type="HOGENOM" id="CLU_1930498_0_0_1"/>
<dbReference type="SUPFAM" id="SSF54928">
    <property type="entry name" value="RNA-binding domain, RBD"/>
    <property type="match status" value="1"/>
</dbReference>
<dbReference type="Gene3D" id="3.30.70.330">
    <property type="match status" value="1"/>
</dbReference>
<evidence type="ECO:0008006" key="3">
    <source>
        <dbReference type="Google" id="ProtNLM"/>
    </source>
</evidence>
<organism evidence="1 2">
    <name type="scientific">Brassica campestris</name>
    <name type="common">Field mustard</name>
    <dbReference type="NCBI Taxonomy" id="3711"/>
    <lineage>
        <taxon>Eukaryota</taxon>
        <taxon>Viridiplantae</taxon>
        <taxon>Streptophyta</taxon>
        <taxon>Embryophyta</taxon>
        <taxon>Tracheophyta</taxon>
        <taxon>Spermatophyta</taxon>
        <taxon>Magnoliopsida</taxon>
        <taxon>eudicotyledons</taxon>
        <taxon>Gunneridae</taxon>
        <taxon>Pentapetalae</taxon>
        <taxon>rosids</taxon>
        <taxon>malvids</taxon>
        <taxon>Brassicales</taxon>
        <taxon>Brassicaceae</taxon>
        <taxon>Brassiceae</taxon>
        <taxon>Brassica</taxon>
    </lineage>
</organism>
<dbReference type="GO" id="GO:0003676">
    <property type="term" value="F:nucleic acid binding"/>
    <property type="evidence" value="ECO:0007669"/>
    <property type="project" value="InterPro"/>
</dbReference>
<reference evidence="1 2" key="1">
    <citation type="journal article" date="2011" name="Nat. Genet.">
        <title>The genome of the mesopolyploid crop species Brassica rapa.</title>
        <authorList>
            <consortium name="Brassica rapa Genome Sequencing Project Consortium"/>
            <person name="Wang X."/>
            <person name="Wang H."/>
            <person name="Wang J."/>
            <person name="Sun R."/>
            <person name="Wu J."/>
            <person name="Liu S."/>
            <person name="Bai Y."/>
            <person name="Mun J.H."/>
            <person name="Bancroft I."/>
            <person name="Cheng F."/>
            <person name="Huang S."/>
            <person name="Li X."/>
            <person name="Hua W."/>
            <person name="Wang J."/>
            <person name="Wang X."/>
            <person name="Freeling M."/>
            <person name="Pires J.C."/>
            <person name="Paterson A.H."/>
            <person name="Chalhoub B."/>
            <person name="Wang B."/>
            <person name="Hayward A."/>
            <person name="Sharpe A.G."/>
            <person name="Park B.S."/>
            <person name="Weisshaar B."/>
            <person name="Liu B."/>
            <person name="Li B."/>
            <person name="Liu B."/>
            <person name="Tong C."/>
            <person name="Song C."/>
            <person name="Duran C."/>
            <person name="Peng C."/>
            <person name="Geng C."/>
            <person name="Koh C."/>
            <person name="Lin C."/>
            <person name="Edwards D."/>
            <person name="Mu D."/>
            <person name="Shen D."/>
            <person name="Soumpourou E."/>
            <person name="Li F."/>
            <person name="Fraser F."/>
            <person name="Conant G."/>
            <person name="Lassalle G."/>
            <person name="King G.J."/>
            <person name="Bonnema G."/>
            <person name="Tang H."/>
            <person name="Wang H."/>
            <person name="Belcram H."/>
            <person name="Zhou H."/>
            <person name="Hirakawa H."/>
            <person name="Abe H."/>
            <person name="Guo H."/>
            <person name="Wang H."/>
            <person name="Jin H."/>
            <person name="Parkin I.A."/>
            <person name="Batley J."/>
            <person name="Kim J.S."/>
            <person name="Just J."/>
            <person name="Li J."/>
            <person name="Xu J."/>
            <person name="Deng J."/>
            <person name="Kim J.A."/>
            <person name="Li J."/>
            <person name="Yu J."/>
            <person name="Meng J."/>
            <person name="Wang J."/>
            <person name="Min J."/>
            <person name="Poulain J."/>
            <person name="Wang J."/>
            <person name="Hatakeyama K."/>
            <person name="Wu K."/>
            <person name="Wang L."/>
            <person name="Fang L."/>
            <person name="Trick M."/>
            <person name="Links M.G."/>
            <person name="Zhao M."/>
            <person name="Jin M."/>
            <person name="Ramchiary N."/>
            <person name="Drou N."/>
            <person name="Berkman P.J."/>
            <person name="Cai Q."/>
            <person name="Huang Q."/>
            <person name="Li R."/>
            <person name="Tabata S."/>
            <person name="Cheng S."/>
            <person name="Zhang S."/>
            <person name="Zhang S."/>
            <person name="Huang S."/>
            <person name="Sato S."/>
            <person name="Sun S."/>
            <person name="Kwon S.J."/>
            <person name="Choi S.R."/>
            <person name="Lee T.H."/>
            <person name="Fan W."/>
            <person name="Zhao X."/>
            <person name="Tan X."/>
            <person name="Xu X."/>
            <person name="Wang Y."/>
            <person name="Qiu Y."/>
            <person name="Yin Y."/>
            <person name="Li Y."/>
            <person name="Du Y."/>
            <person name="Liao Y."/>
            <person name="Lim Y."/>
            <person name="Narusaka Y."/>
            <person name="Wang Y."/>
            <person name="Wang Z."/>
            <person name="Li Z."/>
            <person name="Wang Z."/>
            <person name="Xiong Z."/>
            <person name="Zhang Z."/>
        </authorList>
    </citation>
    <scope>NUCLEOTIDE SEQUENCE [LARGE SCALE GENOMIC DNA]</scope>
    <source>
        <strain evidence="1 2">cv. Chiifu-401-42</strain>
    </source>
</reference>
<protein>
    <recommendedName>
        <fullName evidence="3">RRM domain-containing protein</fullName>
    </recommendedName>
</protein>
<evidence type="ECO:0000313" key="2">
    <source>
        <dbReference type="Proteomes" id="UP000011750"/>
    </source>
</evidence>
<dbReference type="Proteomes" id="UP000011750">
    <property type="component" value="Chromosome A03"/>
</dbReference>
<dbReference type="Gramene" id="Bra006144.1">
    <property type="protein sequence ID" value="Bra006144.1-P"/>
    <property type="gene ID" value="Bra006144"/>
</dbReference>
<dbReference type="InterPro" id="IPR035979">
    <property type="entry name" value="RBD_domain_sf"/>
</dbReference>
<evidence type="ECO:0000313" key="1">
    <source>
        <dbReference type="EnsemblPlants" id="Bra006144.1-P"/>
    </source>
</evidence>
<dbReference type="InParanoid" id="M4CPK5"/>
<dbReference type="AlphaFoldDB" id="M4CPK5"/>
<dbReference type="STRING" id="51351.M4CPK5"/>
<sequence>MTTISLRKQNTRLPPEVNRVLYVRNLPFNITSEEMYDILWQSGTAGETHHGLDVDVKDAVKKVSLEYLRCFCRVVFKSVCSSSGCEENLRLSSWCLLFVEIGFKGFESRSFWFEASDSCSASDSSSEIVSS</sequence>
<dbReference type="InterPro" id="IPR012677">
    <property type="entry name" value="Nucleotide-bd_a/b_plait_sf"/>
</dbReference>
<dbReference type="eggNOG" id="KOG0114">
    <property type="taxonomic scope" value="Eukaryota"/>
</dbReference>
<reference evidence="1" key="3">
    <citation type="submission" date="2023-03" db="UniProtKB">
        <authorList>
            <consortium name="EnsemblPlants"/>
        </authorList>
    </citation>
    <scope>IDENTIFICATION</scope>
    <source>
        <strain evidence="1">cv. Chiifu-401-42</strain>
    </source>
</reference>